<dbReference type="GO" id="GO:0016491">
    <property type="term" value="F:oxidoreductase activity"/>
    <property type="evidence" value="ECO:0007669"/>
    <property type="project" value="UniProtKB-KW"/>
</dbReference>
<dbReference type="Pfam" id="PF23441">
    <property type="entry name" value="SDR"/>
    <property type="match status" value="1"/>
</dbReference>
<keyword evidence="5" id="KW-1185">Reference proteome</keyword>
<dbReference type="InterPro" id="IPR057571">
    <property type="entry name" value="SDR_PhqE-like"/>
</dbReference>
<accession>A0A8H4N6Q3</accession>
<dbReference type="InterPro" id="IPR051122">
    <property type="entry name" value="SDR_DHRS6-like"/>
</dbReference>
<dbReference type="InterPro" id="IPR036291">
    <property type="entry name" value="NAD(P)-bd_dom_sf"/>
</dbReference>
<comment type="similarity">
    <text evidence="1">Belongs to the short-chain dehydrogenases/reductases (SDR) family.</text>
</comment>
<dbReference type="EMBL" id="WWBZ02000011">
    <property type="protein sequence ID" value="KAF4311095.1"/>
    <property type="molecule type" value="Genomic_DNA"/>
</dbReference>
<keyword evidence="3" id="KW-0560">Oxidoreductase</keyword>
<evidence type="ECO:0000256" key="1">
    <source>
        <dbReference type="ARBA" id="ARBA00006484"/>
    </source>
</evidence>
<name>A0A8H4N6Q3_9PEZI</name>
<comment type="caution">
    <text evidence="4">The sequence shown here is derived from an EMBL/GenBank/DDBJ whole genome shotgun (WGS) entry which is preliminary data.</text>
</comment>
<sequence>MSAPKLSTQTVLVIGGTSGIGLAVASEALAQSASHVTISGSQPPKLSAALDTLRAAHPAAASAGRISGYACDLSRADTLEEDLKALLDAAVGGNGTGKIDHVIYTAGDYLGLVPIGEFSVLAIQRAGVVRFLGPLVLAKLLPSYVAAGHRSSLTLTSGVNAQRPAPGWTLPATYGNALMGMMRGFAVDLKPLRVNLVAPGAVETPRWDRLPADGRDDLKRRFVEKTTLGRIGQPEDVAEAYVYLMKDHFVTGAFVASDGGALLV</sequence>
<protein>
    <submittedName>
        <fullName evidence="4">Short-chain dehydrogenase/reductase SDR</fullName>
    </submittedName>
</protein>
<evidence type="ECO:0000256" key="2">
    <source>
        <dbReference type="ARBA" id="ARBA00022857"/>
    </source>
</evidence>
<dbReference type="CDD" id="cd05233">
    <property type="entry name" value="SDR_c"/>
    <property type="match status" value="1"/>
</dbReference>
<evidence type="ECO:0000256" key="3">
    <source>
        <dbReference type="ARBA" id="ARBA00023002"/>
    </source>
</evidence>
<dbReference type="PRINTS" id="PR00081">
    <property type="entry name" value="GDHRDH"/>
</dbReference>
<keyword evidence="2" id="KW-0521">NADP</keyword>
<dbReference type="OrthoDB" id="294295at2759"/>
<dbReference type="InterPro" id="IPR002347">
    <property type="entry name" value="SDR_fam"/>
</dbReference>
<dbReference type="PANTHER" id="PTHR43477:SF1">
    <property type="entry name" value="DIHYDROANTICAPSIN 7-DEHYDROGENASE"/>
    <property type="match status" value="1"/>
</dbReference>
<organism evidence="4 5">
    <name type="scientific">Botryosphaeria dothidea</name>
    <dbReference type="NCBI Taxonomy" id="55169"/>
    <lineage>
        <taxon>Eukaryota</taxon>
        <taxon>Fungi</taxon>
        <taxon>Dikarya</taxon>
        <taxon>Ascomycota</taxon>
        <taxon>Pezizomycotina</taxon>
        <taxon>Dothideomycetes</taxon>
        <taxon>Dothideomycetes incertae sedis</taxon>
        <taxon>Botryosphaeriales</taxon>
        <taxon>Botryosphaeriaceae</taxon>
        <taxon>Botryosphaeria</taxon>
    </lineage>
</organism>
<proteinExistence type="inferred from homology"/>
<dbReference type="AlphaFoldDB" id="A0A8H4N6Q3"/>
<dbReference type="SUPFAM" id="SSF51735">
    <property type="entry name" value="NAD(P)-binding Rossmann-fold domains"/>
    <property type="match status" value="1"/>
</dbReference>
<dbReference type="Gene3D" id="3.40.50.720">
    <property type="entry name" value="NAD(P)-binding Rossmann-like Domain"/>
    <property type="match status" value="1"/>
</dbReference>
<dbReference type="PANTHER" id="PTHR43477">
    <property type="entry name" value="DIHYDROANTICAPSIN 7-DEHYDROGENASE"/>
    <property type="match status" value="1"/>
</dbReference>
<evidence type="ECO:0000313" key="5">
    <source>
        <dbReference type="Proteomes" id="UP000572817"/>
    </source>
</evidence>
<dbReference type="Proteomes" id="UP000572817">
    <property type="component" value="Unassembled WGS sequence"/>
</dbReference>
<gene>
    <name evidence="4" type="ORF">GTA08_BOTSDO13291</name>
</gene>
<reference evidence="4" key="1">
    <citation type="submission" date="2020-04" db="EMBL/GenBank/DDBJ databases">
        <title>Genome Assembly and Annotation of Botryosphaeria dothidea sdau 11-99, a Latent Pathogen of Apple Fruit Ring Rot in China.</title>
        <authorList>
            <person name="Yu C."/>
            <person name="Diao Y."/>
            <person name="Lu Q."/>
            <person name="Zhao J."/>
            <person name="Cui S."/>
            <person name="Peng C."/>
            <person name="He B."/>
            <person name="Liu H."/>
        </authorList>
    </citation>
    <scope>NUCLEOTIDE SEQUENCE [LARGE SCALE GENOMIC DNA]</scope>
    <source>
        <strain evidence="4">Sdau11-99</strain>
    </source>
</reference>
<evidence type="ECO:0000313" key="4">
    <source>
        <dbReference type="EMBL" id="KAF4311095.1"/>
    </source>
</evidence>